<dbReference type="Proteomes" id="UP000002011">
    <property type="component" value="Chromosome"/>
</dbReference>
<proteinExistence type="predicted"/>
<feature type="transmembrane region" description="Helical" evidence="1">
    <location>
        <begin position="42"/>
        <end position="67"/>
    </location>
</feature>
<evidence type="ECO:0000256" key="1">
    <source>
        <dbReference type="SAM" id="Phobius"/>
    </source>
</evidence>
<keyword evidence="3" id="KW-1185">Reference proteome</keyword>
<dbReference type="KEGG" id="dfe:Dfer_5560"/>
<organism evidence="2 3">
    <name type="scientific">Dyadobacter fermentans (strain ATCC 700827 / DSM 18053 / CIP 107007 / KCTC 52180 / NS114)</name>
    <dbReference type="NCBI Taxonomy" id="471854"/>
    <lineage>
        <taxon>Bacteria</taxon>
        <taxon>Pseudomonadati</taxon>
        <taxon>Bacteroidota</taxon>
        <taxon>Cytophagia</taxon>
        <taxon>Cytophagales</taxon>
        <taxon>Spirosomataceae</taxon>
        <taxon>Dyadobacter</taxon>
    </lineage>
</organism>
<reference evidence="2 3" key="1">
    <citation type="journal article" date="2009" name="Stand. Genomic Sci.">
        <title>Complete genome sequence of Dyadobacter fermentans type strain (NS114).</title>
        <authorList>
            <person name="Lang E."/>
            <person name="Lapidus A."/>
            <person name="Chertkov O."/>
            <person name="Brettin T."/>
            <person name="Detter J.C."/>
            <person name="Han C."/>
            <person name="Copeland A."/>
            <person name="Glavina Del Rio T."/>
            <person name="Nolan M."/>
            <person name="Chen F."/>
            <person name="Lucas S."/>
            <person name="Tice H."/>
            <person name="Cheng J.F."/>
            <person name="Land M."/>
            <person name="Hauser L."/>
            <person name="Chang Y.J."/>
            <person name="Jeffries C.D."/>
            <person name="Kopitz M."/>
            <person name="Bruce D."/>
            <person name="Goodwin L."/>
            <person name="Pitluck S."/>
            <person name="Ovchinnikova G."/>
            <person name="Pati A."/>
            <person name="Ivanova N."/>
            <person name="Mavrommatis K."/>
            <person name="Chen A."/>
            <person name="Palaniappan K."/>
            <person name="Chain P."/>
            <person name="Bristow J."/>
            <person name="Eisen J.A."/>
            <person name="Markowitz V."/>
            <person name="Hugenholtz P."/>
            <person name="Goker M."/>
            <person name="Rohde M."/>
            <person name="Kyrpides N.C."/>
            <person name="Klenk H.P."/>
        </authorList>
    </citation>
    <scope>NUCLEOTIDE SEQUENCE [LARGE SCALE GENOMIC DNA]</scope>
    <source>
        <strain evidence="3">ATCC 700827 / DSM 18053 / CIP 107007 / KCTC 52180 / NS114</strain>
    </source>
</reference>
<dbReference type="EMBL" id="CP001619">
    <property type="protein sequence ID" value="ACT96750.1"/>
    <property type="molecule type" value="Genomic_DNA"/>
</dbReference>
<keyword evidence="1" id="KW-0472">Membrane</keyword>
<gene>
    <name evidence="2" type="ordered locus">Dfer_5560</name>
</gene>
<evidence type="ECO:0000313" key="3">
    <source>
        <dbReference type="Proteomes" id="UP000002011"/>
    </source>
</evidence>
<sequence>MICCFGTFFIFAEIDQFHLKQTTLNMQSSIIPSVISTSMGGAVIGGSIAHISGALVGGLFGIFIALCSEYQNKKTSSTSN</sequence>
<name>C6VVM0_DYAFD</name>
<dbReference type="AlphaFoldDB" id="C6VVM0"/>
<protein>
    <submittedName>
        <fullName evidence="2">Uncharacterized protein</fullName>
    </submittedName>
</protein>
<keyword evidence="1" id="KW-0812">Transmembrane</keyword>
<dbReference type="STRING" id="471854.Dfer_5560"/>
<accession>C6VVM0</accession>
<dbReference type="HOGENOM" id="CLU_2584137_0_0_10"/>
<evidence type="ECO:0000313" key="2">
    <source>
        <dbReference type="EMBL" id="ACT96750.1"/>
    </source>
</evidence>
<keyword evidence="1" id="KW-1133">Transmembrane helix</keyword>